<dbReference type="InterPro" id="IPR036583">
    <property type="entry name" value="23S_rRNA_IVS_sf"/>
</dbReference>
<keyword evidence="2" id="KW-1185">Reference proteome</keyword>
<sequence length="134" mass="15439">MRKIRELQDRDVRKLVVYQKSLDLVKEISIIKEALPWREKNILGDQIWRSATSISGNISEGATQVFFAVYFKHLSSALGSCGETCTWLEILSQCGYIDKTTFDALYEKVIEIRRILLAIMKKILVEIQDEKEVA</sequence>
<dbReference type="CDD" id="cd16377">
    <property type="entry name" value="23S_rRNA_IVP_like"/>
    <property type="match status" value="1"/>
</dbReference>
<evidence type="ECO:0000313" key="1">
    <source>
        <dbReference type="EMBL" id="QRG65959.1"/>
    </source>
</evidence>
<dbReference type="Proteomes" id="UP000596248">
    <property type="component" value="Chromosome"/>
</dbReference>
<dbReference type="PANTHER" id="PTHR38471:SF2">
    <property type="entry name" value="FOUR HELIX BUNDLE PROTEIN"/>
    <property type="match status" value="1"/>
</dbReference>
<evidence type="ECO:0000313" key="2">
    <source>
        <dbReference type="Proteomes" id="UP000596248"/>
    </source>
</evidence>
<organism evidence="1 2">
    <name type="scientific">Brevibacillus choshinensis</name>
    <dbReference type="NCBI Taxonomy" id="54911"/>
    <lineage>
        <taxon>Bacteria</taxon>
        <taxon>Bacillati</taxon>
        <taxon>Bacillota</taxon>
        <taxon>Bacilli</taxon>
        <taxon>Bacillales</taxon>
        <taxon>Paenibacillaceae</taxon>
        <taxon>Brevibacillus</taxon>
    </lineage>
</organism>
<gene>
    <name evidence="1" type="ORF">JNE38_20590</name>
</gene>
<dbReference type="Gene3D" id="1.20.1440.60">
    <property type="entry name" value="23S rRNA-intervening sequence"/>
    <property type="match status" value="1"/>
</dbReference>
<proteinExistence type="predicted"/>
<dbReference type="NCBIfam" id="TIGR02436">
    <property type="entry name" value="four helix bundle protein"/>
    <property type="match status" value="1"/>
</dbReference>
<name>A0ABX7FIB6_BRECH</name>
<dbReference type="EMBL" id="CP069127">
    <property type="protein sequence ID" value="QRG65959.1"/>
    <property type="molecule type" value="Genomic_DNA"/>
</dbReference>
<dbReference type="Pfam" id="PF05635">
    <property type="entry name" value="23S_rRNA_IVP"/>
    <property type="match status" value="1"/>
</dbReference>
<accession>A0ABX7FIB6</accession>
<dbReference type="InterPro" id="IPR012657">
    <property type="entry name" value="23S_rRNA-intervening_sequence"/>
</dbReference>
<protein>
    <submittedName>
        <fullName evidence="1">Four helix bundle protein</fullName>
    </submittedName>
</protein>
<dbReference type="PANTHER" id="PTHR38471">
    <property type="entry name" value="FOUR HELIX BUNDLE PROTEIN"/>
    <property type="match status" value="1"/>
</dbReference>
<dbReference type="SUPFAM" id="SSF158446">
    <property type="entry name" value="IVS-encoded protein-like"/>
    <property type="match status" value="1"/>
</dbReference>
<reference evidence="1 2" key="1">
    <citation type="submission" date="2021-01" db="EMBL/GenBank/DDBJ databases">
        <title>Identification of strong promoters based on the transcriptome of Brevibacillus choshinensis.</title>
        <authorList>
            <person name="Yao D."/>
            <person name="Zhang K."/>
            <person name="Wu J."/>
        </authorList>
    </citation>
    <scope>NUCLEOTIDE SEQUENCE [LARGE SCALE GENOMIC DNA]</scope>
    <source>
        <strain evidence="1 2">HPD31-SP3</strain>
    </source>
</reference>
<dbReference type="RefSeq" id="WP_203353028.1">
    <property type="nucleotide sequence ID" value="NZ_CP069127.1"/>
</dbReference>